<accession>A0A1G8FA27</accession>
<proteinExistence type="predicted"/>
<dbReference type="EMBL" id="FNCV01000013">
    <property type="protein sequence ID" value="SDH79006.1"/>
    <property type="molecule type" value="Genomic_DNA"/>
</dbReference>
<evidence type="ECO:0000313" key="1">
    <source>
        <dbReference type="EMBL" id="SDH79006.1"/>
    </source>
</evidence>
<reference evidence="2" key="1">
    <citation type="submission" date="2016-10" db="EMBL/GenBank/DDBJ databases">
        <authorList>
            <person name="Varghese N."/>
            <person name="Submissions S."/>
        </authorList>
    </citation>
    <scope>NUCLEOTIDE SEQUENCE [LARGE SCALE GENOMIC DNA]</scope>
    <source>
        <strain evidence="2">930I</strain>
    </source>
</reference>
<organism evidence="1 2">
    <name type="scientific">Roseospirillum parvum</name>
    <dbReference type="NCBI Taxonomy" id="83401"/>
    <lineage>
        <taxon>Bacteria</taxon>
        <taxon>Pseudomonadati</taxon>
        <taxon>Pseudomonadota</taxon>
        <taxon>Alphaproteobacteria</taxon>
        <taxon>Rhodospirillales</taxon>
        <taxon>Rhodospirillaceae</taxon>
        <taxon>Roseospirillum</taxon>
    </lineage>
</organism>
<evidence type="ECO:0008006" key="3">
    <source>
        <dbReference type="Google" id="ProtNLM"/>
    </source>
</evidence>
<dbReference type="STRING" id="83401.SAMN05421742_1138"/>
<dbReference type="Proteomes" id="UP000217076">
    <property type="component" value="Unassembled WGS sequence"/>
</dbReference>
<dbReference type="InterPro" id="IPR025514">
    <property type="entry name" value="DUF4402"/>
</dbReference>
<evidence type="ECO:0000313" key="2">
    <source>
        <dbReference type="Proteomes" id="UP000217076"/>
    </source>
</evidence>
<protein>
    <recommendedName>
        <fullName evidence="3">DUF4402 domain-containing protein</fullName>
    </recommendedName>
</protein>
<dbReference type="Pfam" id="PF14352">
    <property type="entry name" value="DUF4402"/>
    <property type="match status" value="1"/>
</dbReference>
<gene>
    <name evidence="1" type="ORF">SAMN05421742_1138</name>
</gene>
<sequence length="173" mass="18013">MWLALGVFLGAPALAGEPGSASASGRASATVLPAPLQTQERHPLFLGQVITGPAGGWVEARPNAGVDFGGAAWPLAGRSVFRPARYRIVGQPGAGYRVDAGPIQTKQWAAPSGREPVVETLFFWSENAAREGAQGILDRQGEDTLLVGARLDLKGPGLLGVWVGSIELTVGYD</sequence>
<name>A0A1G8FA27_9PROT</name>
<keyword evidence="2" id="KW-1185">Reference proteome</keyword>
<dbReference type="AlphaFoldDB" id="A0A1G8FA27"/>